<dbReference type="InterPro" id="IPR036047">
    <property type="entry name" value="F-box-like_dom_sf"/>
</dbReference>
<feature type="domain" description="F-box" evidence="1">
    <location>
        <begin position="1"/>
        <end position="45"/>
    </location>
</feature>
<dbReference type="PROSITE" id="PS50181">
    <property type="entry name" value="FBOX"/>
    <property type="match status" value="1"/>
</dbReference>
<dbReference type="Proteomes" id="UP000026915">
    <property type="component" value="Chromosome 8"/>
</dbReference>
<name>A0A061FHU4_THECC</name>
<dbReference type="SUPFAM" id="SSF50965">
    <property type="entry name" value="Galactose oxidase, central domain"/>
    <property type="match status" value="1"/>
</dbReference>
<dbReference type="InterPro" id="IPR011043">
    <property type="entry name" value="Gal_Oxase/kelch_b-propeller"/>
</dbReference>
<protein>
    <submittedName>
        <fullName evidence="2">F-box family protein</fullName>
    </submittedName>
</protein>
<dbReference type="Gene3D" id="2.120.10.80">
    <property type="entry name" value="Kelch-type beta propeller"/>
    <property type="match status" value="1"/>
</dbReference>
<evidence type="ECO:0000313" key="2">
    <source>
        <dbReference type="EMBL" id="EOY16242.1"/>
    </source>
</evidence>
<accession>A0A061FHU4</accession>
<dbReference type="HOGENOM" id="CLU_027176_1_4_1"/>
<dbReference type="InterPro" id="IPR001810">
    <property type="entry name" value="F-box_dom"/>
</dbReference>
<dbReference type="InterPro" id="IPR015915">
    <property type="entry name" value="Kelch-typ_b-propeller"/>
</dbReference>
<evidence type="ECO:0000313" key="3">
    <source>
        <dbReference type="Proteomes" id="UP000026915"/>
    </source>
</evidence>
<dbReference type="Gramene" id="EOY16242">
    <property type="protein sequence ID" value="EOY16242"/>
    <property type="gene ID" value="TCM_035083"/>
</dbReference>
<dbReference type="NCBIfam" id="TIGR01640">
    <property type="entry name" value="F_box_assoc_1"/>
    <property type="match status" value="1"/>
</dbReference>
<dbReference type="eggNOG" id="ENOG502QVMN">
    <property type="taxonomic scope" value="Eukaryota"/>
</dbReference>
<dbReference type="EMBL" id="CM001886">
    <property type="protein sequence ID" value="EOY16242.1"/>
    <property type="molecule type" value="Genomic_DNA"/>
</dbReference>
<dbReference type="PANTHER" id="PTHR31672:SF13">
    <property type="entry name" value="F-BOX PROTEIN CPR30-LIKE"/>
    <property type="match status" value="1"/>
</dbReference>
<dbReference type="Pfam" id="PF07734">
    <property type="entry name" value="FBA_1"/>
    <property type="match status" value="1"/>
</dbReference>
<dbReference type="InterPro" id="IPR050796">
    <property type="entry name" value="SCF_F-box_component"/>
</dbReference>
<dbReference type="PANTHER" id="PTHR31672">
    <property type="entry name" value="BNACNNG10540D PROTEIN"/>
    <property type="match status" value="1"/>
</dbReference>
<dbReference type="InParanoid" id="A0A061FHU4"/>
<dbReference type="SMART" id="SM00256">
    <property type="entry name" value="FBOX"/>
    <property type="match status" value="1"/>
</dbReference>
<dbReference type="STRING" id="3641.A0A061FHU4"/>
<organism evidence="2 3">
    <name type="scientific">Theobroma cacao</name>
    <name type="common">Cacao</name>
    <name type="synonym">Cocoa</name>
    <dbReference type="NCBI Taxonomy" id="3641"/>
    <lineage>
        <taxon>Eukaryota</taxon>
        <taxon>Viridiplantae</taxon>
        <taxon>Streptophyta</taxon>
        <taxon>Embryophyta</taxon>
        <taxon>Tracheophyta</taxon>
        <taxon>Spermatophyta</taxon>
        <taxon>Magnoliopsida</taxon>
        <taxon>eudicotyledons</taxon>
        <taxon>Gunneridae</taxon>
        <taxon>Pentapetalae</taxon>
        <taxon>rosids</taxon>
        <taxon>malvids</taxon>
        <taxon>Malvales</taxon>
        <taxon>Malvaceae</taxon>
        <taxon>Byttnerioideae</taxon>
        <taxon>Theobroma</taxon>
    </lineage>
</organism>
<dbReference type="InterPro" id="IPR017451">
    <property type="entry name" value="F-box-assoc_interact_dom"/>
</dbReference>
<dbReference type="Gene3D" id="1.20.1280.50">
    <property type="match status" value="1"/>
</dbReference>
<keyword evidence="3" id="KW-1185">Reference proteome</keyword>
<dbReference type="SUPFAM" id="SSF81383">
    <property type="entry name" value="F-box domain"/>
    <property type="match status" value="1"/>
</dbReference>
<dbReference type="InterPro" id="IPR006527">
    <property type="entry name" value="F-box-assoc_dom_typ1"/>
</dbReference>
<proteinExistence type="predicted"/>
<dbReference type="OMA" id="EEREWEC"/>
<evidence type="ECO:0000259" key="1">
    <source>
        <dbReference type="PROSITE" id="PS50181"/>
    </source>
</evidence>
<gene>
    <name evidence="2" type="ORF">TCM_035083</name>
</gene>
<dbReference type="AlphaFoldDB" id="A0A061FHU4"/>
<dbReference type="Pfam" id="PF00646">
    <property type="entry name" value="F-box"/>
    <property type="match status" value="1"/>
</dbReference>
<reference evidence="2 3" key="1">
    <citation type="journal article" date="2013" name="Genome Biol.">
        <title>The genome sequence of the most widely cultivated cacao type and its use to identify candidate genes regulating pod color.</title>
        <authorList>
            <person name="Motamayor J.C."/>
            <person name="Mockaitis K."/>
            <person name="Schmutz J."/>
            <person name="Haiminen N."/>
            <person name="Iii D.L."/>
            <person name="Cornejo O."/>
            <person name="Findley S.D."/>
            <person name="Zheng P."/>
            <person name="Utro F."/>
            <person name="Royaert S."/>
            <person name="Saski C."/>
            <person name="Jenkins J."/>
            <person name="Podicheti R."/>
            <person name="Zhao M."/>
            <person name="Scheffler B.E."/>
            <person name="Stack J.C."/>
            <person name="Feltus F.A."/>
            <person name="Mustiga G.M."/>
            <person name="Amores F."/>
            <person name="Phillips W."/>
            <person name="Marelli J.P."/>
            <person name="May G.D."/>
            <person name="Shapiro H."/>
            <person name="Ma J."/>
            <person name="Bustamante C.D."/>
            <person name="Schnell R.J."/>
            <person name="Main D."/>
            <person name="Gilbert D."/>
            <person name="Parida L."/>
            <person name="Kuhn D.N."/>
        </authorList>
    </citation>
    <scope>NUCLEOTIDE SEQUENCE [LARGE SCALE GENOMIC DNA]</scope>
    <source>
        <strain evidence="3">cv. Matina 1-6</strain>
    </source>
</reference>
<sequence>MSNHIIPMDAVSSILSLLPVKSLLRFKSVSKEWCSFINEPYFIKLHLSQSMQTNKYNRNIIFKEVESGKLISVDFDSINFQNLKAINHPLKHLSGCGADDDYGDIQVFGSCNGLLYLINRRYRIIVLWNISTRDYKVLPDESLKVTSIRGEIWYFYGFGHDSINDDYKIVRVAQEVDSVNHTLIISEVKVYSLKTNTWRKGEEIPYYFRNRSVTGTFVCGALHWLAVEEREWECPSSIIAFDVATEKYRQIELVDNMERNAYSVVPRALQGCLCTITTCFNNEVNIWVMKDYGVKESWTILHSFQGSISSAPHVHPLRPLAYSRTGDRLLLHHDGLSFLWYDLKENQFEEVDLLQLNNVKTFLVEICVESLVQLGESIKA</sequence>